<feature type="region of interest" description="Disordered" evidence="5">
    <location>
        <begin position="81"/>
        <end position="133"/>
    </location>
</feature>
<organism evidence="8 9">
    <name type="scientific">Sparassis crispa</name>
    <dbReference type="NCBI Taxonomy" id="139825"/>
    <lineage>
        <taxon>Eukaryota</taxon>
        <taxon>Fungi</taxon>
        <taxon>Dikarya</taxon>
        <taxon>Basidiomycota</taxon>
        <taxon>Agaricomycotina</taxon>
        <taxon>Agaricomycetes</taxon>
        <taxon>Polyporales</taxon>
        <taxon>Sparassidaceae</taxon>
        <taxon>Sparassis</taxon>
    </lineage>
</organism>
<name>A0A401G7Z1_9APHY</name>
<dbReference type="GO" id="GO:0033550">
    <property type="term" value="F:MAP kinase tyrosine phosphatase activity"/>
    <property type="evidence" value="ECO:0007669"/>
    <property type="project" value="TreeGrafter"/>
</dbReference>
<feature type="compositionally biased region" description="Polar residues" evidence="5">
    <location>
        <begin position="1"/>
        <end position="12"/>
    </location>
</feature>
<feature type="domain" description="Tyrosine specific protein phosphatases" evidence="7">
    <location>
        <begin position="233"/>
        <end position="304"/>
    </location>
</feature>
<dbReference type="PANTHER" id="PTHR10159:SF519">
    <property type="entry name" value="DUAL SPECIFICITY PROTEIN PHOSPHATASE MPK3"/>
    <property type="match status" value="1"/>
</dbReference>
<feature type="compositionally biased region" description="Polar residues" evidence="5">
    <location>
        <begin position="81"/>
        <end position="91"/>
    </location>
</feature>
<dbReference type="Gene3D" id="3.90.190.10">
    <property type="entry name" value="Protein tyrosine phosphatase superfamily"/>
    <property type="match status" value="1"/>
</dbReference>
<evidence type="ECO:0000259" key="7">
    <source>
        <dbReference type="PROSITE" id="PS50056"/>
    </source>
</evidence>
<dbReference type="GO" id="GO:0005737">
    <property type="term" value="C:cytoplasm"/>
    <property type="evidence" value="ECO:0007669"/>
    <property type="project" value="TreeGrafter"/>
</dbReference>
<keyword evidence="9" id="KW-1185">Reference proteome</keyword>
<protein>
    <recommendedName>
        <fullName evidence="2">protein-tyrosine-phosphatase</fullName>
        <ecNumber evidence="2">3.1.3.48</ecNumber>
    </recommendedName>
</protein>
<evidence type="ECO:0000256" key="2">
    <source>
        <dbReference type="ARBA" id="ARBA00013064"/>
    </source>
</evidence>
<dbReference type="SMART" id="SM00195">
    <property type="entry name" value="DSPc"/>
    <property type="match status" value="1"/>
</dbReference>
<feature type="compositionally biased region" description="Polar residues" evidence="5">
    <location>
        <begin position="327"/>
        <end position="336"/>
    </location>
</feature>
<dbReference type="InterPro" id="IPR020422">
    <property type="entry name" value="TYR_PHOSPHATASE_DUAL_dom"/>
</dbReference>
<dbReference type="AlphaFoldDB" id="A0A401G7Z1"/>
<dbReference type="PROSITE" id="PS50056">
    <property type="entry name" value="TYR_PHOSPHATASE_2"/>
    <property type="match status" value="1"/>
</dbReference>
<sequence length="660" mass="71411">MDAATPRQQSTVLSTLPRRRGPPPSLRIDTPSHNPAVAIVQSESSAFSAVSSAVSDADSFILPSPSKSRSLRNMKKLSITLPSAQSSTKSFQLPEPQPPQSKRRPSIISLPNATKPVLRRNREDEGDVDSVPYSDGPIQVLPGIWLGSEDTARNWKVLVERGIRSILNVAKEVYTDFDTDTDPLRPFMSTPDLNSTLSGPDSTYYPAHVPSGRPSMHYLKLPWSHGQSDLVHEGFPAAMSFIDGALEREDGVLIHCQCGVSRSATLVIAVVMRAAALRSPSVPPEVWTLKGMQGAYAYVKEKSSAAGPNMSLIYQLLDYERALERGNSSPACSEGSTSEEEWGRQRLRMGDGNVESNKESVQVMYEARALDRAMEDRIVARKSSASSLVSSIAGVGSSSKTRFAPRKRTGSTASVATSGSVLSESLVEENEEEELLGVGGSFDGKSLETSCSSAEPTEDESPQISRLPEQPLTARQVPVPPSAPAHKSTFALPPNPMTSIRSSFDLPLHLRPRLKPRRRPPPLGILPPVPSSPVVPVNPSCQANTEPRSESQKLDIPPLTVRHAHRSRNTSRVRPVSVLSTPSQTLFVFPPSPTLTTRTPSTMTLTSNASYPFPTMSTPRPRVSTSKADGRRRSYIGVPPPATPTTASSRVDARGWIGLN</sequence>
<feature type="compositionally biased region" description="Pro residues" evidence="5">
    <location>
        <begin position="521"/>
        <end position="533"/>
    </location>
</feature>
<keyword evidence="4" id="KW-0904">Protein phosphatase</keyword>
<dbReference type="PROSITE" id="PS00383">
    <property type="entry name" value="TYR_PHOSPHATASE_1"/>
    <property type="match status" value="1"/>
</dbReference>
<feature type="region of interest" description="Disordered" evidence="5">
    <location>
        <begin position="513"/>
        <end position="555"/>
    </location>
</feature>
<dbReference type="InterPro" id="IPR000387">
    <property type="entry name" value="Tyr_Pase_dom"/>
</dbReference>
<evidence type="ECO:0000259" key="6">
    <source>
        <dbReference type="PROSITE" id="PS50054"/>
    </source>
</evidence>
<dbReference type="InterPro" id="IPR000340">
    <property type="entry name" value="Dual-sp_phosphatase_cat-dom"/>
</dbReference>
<comment type="caution">
    <text evidence="8">The sequence shown here is derived from an EMBL/GenBank/DDBJ whole genome shotgun (WGS) entry which is preliminary data.</text>
</comment>
<dbReference type="PANTHER" id="PTHR10159">
    <property type="entry name" value="DUAL SPECIFICITY PROTEIN PHOSPHATASE"/>
    <property type="match status" value="1"/>
</dbReference>
<dbReference type="SUPFAM" id="SSF52799">
    <property type="entry name" value="(Phosphotyrosine protein) phosphatases II"/>
    <property type="match status" value="1"/>
</dbReference>
<dbReference type="STRING" id="139825.A0A401G7Z1"/>
<feature type="compositionally biased region" description="Polar residues" evidence="5">
    <location>
        <begin position="615"/>
        <end position="627"/>
    </location>
</feature>
<feature type="domain" description="Tyrosine-protein phosphatase" evidence="6">
    <location>
        <begin position="136"/>
        <end position="325"/>
    </location>
</feature>
<reference evidence="8 9" key="1">
    <citation type="journal article" date="2018" name="Sci. Rep.">
        <title>Genome sequence of the cauliflower mushroom Sparassis crispa (Hanabiratake) and its association with beneficial usage.</title>
        <authorList>
            <person name="Kiyama R."/>
            <person name="Furutani Y."/>
            <person name="Kawaguchi K."/>
            <person name="Nakanishi T."/>
        </authorList>
    </citation>
    <scope>NUCLEOTIDE SEQUENCE [LARGE SCALE GENOMIC DNA]</scope>
</reference>
<evidence type="ECO:0000256" key="5">
    <source>
        <dbReference type="SAM" id="MobiDB-lite"/>
    </source>
</evidence>
<evidence type="ECO:0000256" key="3">
    <source>
        <dbReference type="ARBA" id="ARBA00022801"/>
    </source>
</evidence>
<accession>A0A401G7Z1</accession>
<feature type="compositionally biased region" description="Low complexity" evidence="5">
    <location>
        <begin position="410"/>
        <end position="425"/>
    </location>
</feature>
<dbReference type="GO" id="GO:0017017">
    <property type="term" value="F:MAP kinase tyrosine/serine/threonine phosphatase activity"/>
    <property type="evidence" value="ECO:0007669"/>
    <property type="project" value="TreeGrafter"/>
</dbReference>
<evidence type="ECO:0000313" key="8">
    <source>
        <dbReference type="EMBL" id="GBE78263.1"/>
    </source>
</evidence>
<keyword evidence="3" id="KW-0378">Hydrolase</keyword>
<gene>
    <name evidence="8" type="ORF">SCP_0111460</name>
</gene>
<evidence type="ECO:0000256" key="1">
    <source>
        <dbReference type="ARBA" id="ARBA00008601"/>
    </source>
</evidence>
<feature type="region of interest" description="Disordered" evidence="5">
    <location>
        <begin position="590"/>
        <end position="660"/>
    </location>
</feature>
<dbReference type="RefSeq" id="XP_027609176.1">
    <property type="nucleotide sequence ID" value="XM_027753375.1"/>
</dbReference>
<dbReference type="Proteomes" id="UP000287166">
    <property type="component" value="Unassembled WGS sequence"/>
</dbReference>
<dbReference type="EMBL" id="BFAD01000001">
    <property type="protein sequence ID" value="GBE78263.1"/>
    <property type="molecule type" value="Genomic_DNA"/>
</dbReference>
<feature type="region of interest" description="Disordered" evidence="5">
    <location>
        <begin position="398"/>
        <end position="498"/>
    </location>
</feature>
<dbReference type="Pfam" id="PF00782">
    <property type="entry name" value="DSPc"/>
    <property type="match status" value="1"/>
</dbReference>
<dbReference type="InterPro" id="IPR016130">
    <property type="entry name" value="Tyr_Pase_AS"/>
</dbReference>
<feature type="region of interest" description="Disordered" evidence="5">
    <location>
        <begin position="327"/>
        <end position="353"/>
    </location>
</feature>
<feature type="region of interest" description="Disordered" evidence="5">
    <location>
        <begin position="1"/>
        <end position="34"/>
    </location>
</feature>
<dbReference type="InParanoid" id="A0A401G7Z1"/>
<evidence type="ECO:0000256" key="4">
    <source>
        <dbReference type="ARBA" id="ARBA00022912"/>
    </source>
</evidence>
<dbReference type="GeneID" id="38775180"/>
<dbReference type="EC" id="3.1.3.48" evidence="2"/>
<dbReference type="PROSITE" id="PS50054">
    <property type="entry name" value="TYR_PHOSPHATASE_DUAL"/>
    <property type="match status" value="1"/>
</dbReference>
<feature type="compositionally biased region" description="Low complexity" evidence="5">
    <location>
        <begin position="594"/>
        <end position="607"/>
    </location>
</feature>
<feature type="compositionally biased region" description="Acidic residues" evidence="5">
    <location>
        <begin position="426"/>
        <end position="435"/>
    </location>
</feature>
<comment type="similarity">
    <text evidence="1">Belongs to the protein-tyrosine phosphatase family. Non-receptor class dual specificity subfamily.</text>
</comment>
<evidence type="ECO:0000313" key="9">
    <source>
        <dbReference type="Proteomes" id="UP000287166"/>
    </source>
</evidence>
<dbReference type="GO" id="GO:0043409">
    <property type="term" value="P:negative regulation of MAPK cascade"/>
    <property type="evidence" value="ECO:0007669"/>
    <property type="project" value="TreeGrafter"/>
</dbReference>
<proteinExistence type="inferred from homology"/>
<dbReference type="OrthoDB" id="2017893at2759"/>
<dbReference type="GO" id="GO:0008330">
    <property type="term" value="F:protein tyrosine/threonine phosphatase activity"/>
    <property type="evidence" value="ECO:0007669"/>
    <property type="project" value="TreeGrafter"/>
</dbReference>
<dbReference type="InterPro" id="IPR029021">
    <property type="entry name" value="Prot-tyrosine_phosphatase-like"/>
</dbReference>